<dbReference type="InterPro" id="IPR040230">
    <property type="entry name" value="TIKI1/2-like"/>
</dbReference>
<evidence type="ECO:0000256" key="2">
    <source>
        <dbReference type="ARBA" id="ARBA00001941"/>
    </source>
</evidence>
<dbReference type="GO" id="GO:0016020">
    <property type="term" value="C:membrane"/>
    <property type="evidence" value="ECO:0007669"/>
    <property type="project" value="UniProtKB-SubCell"/>
</dbReference>
<sequence length="364" mass="39416">MKTHHTRTAAIADRLSDASIIIIGAIHATVFAITMLLAFTVTQAKAEASEKSCGGNNLMQKIAAQNPERFKAIEDEASKVPFGEGLLFKLEKDGVAPSYLFGTMHMTDPRVVSLPPAADAALDDADIVAIESTEILDPAAAQMALMSKPELTMFVGEKRLSDFLDEAGKAVLTKGLAERGMQLALIERMKPWLLTGMFALPECEFERKQAGESFLDLALAERAERDGKELVGLETLLEQFNAMASLPMEFHVQGLIDTLALGDTVKDVTETMIVLYTEGKTGTVWPMLRAVAEDAGQADISASEGYAKFEETMVTTRNKTMLERSMPLLERGNAFIAVGALHLPGAEGLAQLYQDAGYTVTAIR</sequence>
<keyword evidence="15" id="KW-1185">Reference proteome</keyword>
<reference evidence="14 15" key="1">
    <citation type="submission" date="2015-01" db="EMBL/GenBank/DDBJ databases">
        <title>Ahrensia donghaiensis sp. nov., a novel dimethylsulphoniopropionate-cleavage bacterium isolated from seawater and emended descriptions of the genus Ahrensia and Ahrensia kielensis.</title>
        <authorList>
            <person name="Liu J."/>
        </authorList>
    </citation>
    <scope>NUCLEOTIDE SEQUENCE [LARGE SCALE GENOMIC DNA]</scope>
    <source>
        <strain evidence="14 15">LZD062</strain>
    </source>
</reference>
<keyword evidence="5 13" id="KW-0812">Transmembrane</keyword>
<evidence type="ECO:0000256" key="8">
    <source>
        <dbReference type="ARBA" id="ARBA00022801"/>
    </source>
</evidence>
<evidence type="ECO:0000256" key="10">
    <source>
        <dbReference type="ARBA" id="ARBA00023049"/>
    </source>
</evidence>
<proteinExistence type="predicted"/>
<feature type="transmembrane region" description="Helical" evidence="13">
    <location>
        <begin position="20"/>
        <end position="41"/>
    </location>
</feature>
<evidence type="ECO:0008006" key="16">
    <source>
        <dbReference type="Google" id="ProtNLM"/>
    </source>
</evidence>
<keyword evidence="7" id="KW-0732">Signal</keyword>
<evidence type="ECO:0000256" key="7">
    <source>
        <dbReference type="ARBA" id="ARBA00022729"/>
    </source>
</evidence>
<dbReference type="PANTHER" id="PTHR31120:SF6">
    <property type="entry name" value="METALLOPROTEASE TIKI HOMOLOG"/>
    <property type="match status" value="1"/>
</dbReference>
<organism evidence="14 15">
    <name type="scientific">Ahrensia marina</name>
    <dbReference type="NCBI Taxonomy" id="1514904"/>
    <lineage>
        <taxon>Bacteria</taxon>
        <taxon>Pseudomonadati</taxon>
        <taxon>Pseudomonadota</taxon>
        <taxon>Alphaproteobacteria</taxon>
        <taxon>Hyphomicrobiales</taxon>
        <taxon>Ahrensiaceae</taxon>
        <taxon>Ahrensia</taxon>
    </lineage>
</organism>
<keyword evidence="4" id="KW-0645">Protease</keyword>
<dbReference type="OrthoDB" id="9806326at2"/>
<dbReference type="RefSeq" id="WP_053999630.1">
    <property type="nucleotide sequence ID" value="NZ_JXMU01000017.1"/>
</dbReference>
<evidence type="ECO:0000256" key="11">
    <source>
        <dbReference type="ARBA" id="ARBA00023136"/>
    </source>
</evidence>
<comment type="subcellular location">
    <subcellularLocation>
        <location evidence="3">Membrane</location>
        <topology evidence="3">Single-pass type I membrane protein</topology>
    </subcellularLocation>
</comment>
<keyword evidence="6" id="KW-0479">Metal-binding</keyword>
<dbReference type="AlphaFoldDB" id="A0A0N0E741"/>
<gene>
    <name evidence="14" type="ORF">SU32_12085</name>
</gene>
<keyword evidence="9 13" id="KW-1133">Transmembrane helix</keyword>
<dbReference type="InterPro" id="IPR002816">
    <property type="entry name" value="TraB/PrgY/GumN_fam"/>
</dbReference>
<keyword evidence="8" id="KW-0378">Hydrolase</keyword>
<keyword evidence="12" id="KW-0325">Glycoprotein</keyword>
<protein>
    <recommendedName>
        <fullName evidence="16">Polysaccharide biosynthesis protein GumN</fullName>
    </recommendedName>
</protein>
<evidence type="ECO:0000256" key="5">
    <source>
        <dbReference type="ARBA" id="ARBA00022692"/>
    </source>
</evidence>
<dbReference type="PATRIC" id="fig|1514904.3.peg.1261"/>
<comment type="cofactor">
    <cofactor evidence="2">
        <name>Co(2+)</name>
        <dbReference type="ChEBI" id="CHEBI:48828"/>
    </cofactor>
</comment>
<comment type="caution">
    <text evidence="14">The sequence shown here is derived from an EMBL/GenBank/DDBJ whole genome shotgun (WGS) entry which is preliminary data.</text>
</comment>
<dbReference type="CDD" id="cd14789">
    <property type="entry name" value="Tiki"/>
    <property type="match status" value="1"/>
</dbReference>
<evidence type="ECO:0000256" key="12">
    <source>
        <dbReference type="ARBA" id="ARBA00023180"/>
    </source>
</evidence>
<accession>A0A0N0E741</accession>
<dbReference type="Proteomes" id="UP000038011">
    <property type="component" value="Unassembled WGS sequence"/>
</dbReference>
<comment type="cofactor">
    <cofactor evidence="1">
        <name>Mn(2+)</name>
        <dbReference type="ChEBI" id="CHEBI:29035"/>
    </cofactor>
</comment>
<evidence type="ECO:0000256" key="9">
    <source>
        <dbReference type="ARBA" id="ARBA00022989"/>
    </source>
</evidence>
<evidence type="ECO:0000256" key="6">
    <source>
        <dbReference type="ARBA" id="ARBA00022723"/>
    </source>
</evidence>
<dbReference type="EMBL" id="JXMU01000017">
    <property type="protein sequence ID" value="KPB00748.1"/>
    <property type="molecule type" value="Genomic_DNA"/>
</dbReference>
<evidence type="ECO:0000256" key="4">
    <source>
        <dbReference type="ARBA" id="ARBA00022670"/>
    </source>
</evidence>
<evidence type="ECO:0000313" key="14">
    <source>
        <dbReference type="EMBL" id="KPB00748.1"/>
    </source>
</evidence>
<dbReference type="STRING" id="1514904.SU32_12085"/>
<evidence type="ECO:0000256" key="1">
    <source>
        <dbReference type="ARBA" id="ARBA00001936"/>
    </source>
</evidence>
<dbReference type="Pfam" id="PF01963">
    <property type="entry name" value="TraB_PrgY_gumN"/>
    <property type="match status" value="1"/>
</dbReference>
<name>A0A0N0E741_9HYPH</name>
<evidence type="ECO:0000256" key="3">
    <source>
        <dbReference type="ARBA" id="ARBA00004479"/>
    </source>
</evidence>
<dbReference type="GO" id="GO:0030178">
    <property type="term" value="P:negative regulation of Wnt signaling pathway"/>
    <property type="evidence" value="ECO:0007669"/>
    <property type="project" value="InterPro"/>
</dbReference>
<evidence type="ECO:0000256" key="13">
    <source>
        <dbReference type="SAM" id="Phobius"/>
    </source>
</evidence>
<evidence type="ECO:0000313" key="15">
    <source>
        <dbReference type="Proteomes" id="UP000038011"/>
    </source>
</evidence>
<dbReference type="GO" id="GO:0046872">
    <property type="term" value="F:metal ion binding"/>
    <property type="evidence" value="ECO:0007669"/>
    <property type="project" value="UniProtKB-KW"/>
</dbReference>
<dbReference type="GO" id="GO:0006508">
    <property type="term" value="P:proteolysis"/>
    <property type="evidence" value="ECO:0007669"/>
    <property type="project" value="UniProtKB-KW"/>
</dbReference>
<keyword evidence="11 13" id="KW-0472">Membrane</keyword>
<dbReference type="GO" id="GO:0004222">
    <property type="term" value="F:metalloendopeptidase activity"/>
    <property type="evidence" value="ECO:0007669"/>
    <property type="project" value="TreeGrafter"/>
</dbReference>
<dbReference type="PANTHER" id="PTHR31120">
    <property type="entry name" value="METALLOPROTEASE TIKI"/>
    <property type="match status" value="1"/>
</dbReference>
<keyword evidence="10" id="KW-0482">Metalloprotease</keyword>